<evidence type="ECO:0000313" key="5">
    <source>
        <dbReference type="Proteomes" id="UP000008178"/>
    </source>
</evidence>
<evidence type="ECO:0000256" key="2">
    <source>
        <dbReference type="SAM" id="MobiDB-lite"/>
    </source>
</evidence>
<dbReference type="Gene3D" id="3.30.70.1430">
    <property type="entry name" value="Multidrug efflux transporter AcrB pore domain"/>
    <property type="match status" value="2"/>
</dbReference>
<dbReference type="PANTHER" id="PTHR32063:SF0">
    <property type="entry name" value="SWARMING MOTILITY PROTEIN SWRC"/>
    <property type="match status" value="1"/>
</dbReference>
<dbReference type="Gene3D" id="3.30.2090.10">
    <property type="entry name" value="Multidrug efflux transporter AcrB TolC docking domain, DN and DC subdomains"/>
    <property type="match status" value="3"/>
</dbReference>
<sequence>MISKFSVKRPYTVIVGVILVIVLGVVSFTRMTTDLLPDMNLPYALVITTDVGASPEEVETDVTAPVEASMATTSSIKNVSSVSYDNYSMVILEYEQSANMDSILIEIQQKLDQLEGSFSDSVGKPMIMQIDPDMMPVMVASADVEGMDESEVSSYVENEFSPALESVEGVASVSATGVLEESVQVTMDQDKIDALNDKIQEKIEEQFADAQKELDDASAELENGEKKLESGKSELANQVSAAANQIENGKIQAYVGASELKTNMTMMTEAKKIMEKAIPALQQLYNDGIAARQQLEALKNMLTPEQQEAIAAGSAQIEQQANAQLATINESIAAWGQQLESLGIKVQTLDDLPYAIADMTQKLAEINTGIATMQEAQKQVDAGKIALDEASAQLTKNQIEGILQLSEATAQLADAKNQLAQGQSQLDAAKDSAKESADLDQILTVDMLGNLLAAQNFSMPAGYVGEGENRYMVRVGDKLDSVDELKQVVLIDLGLDGIGPVCLSDVAAVELVNNAGESYSKVNGNPAIMLSIEKQTGYSTGDVTKRIQQKLKAMEADNPALHTAILMNQGIYIDIIVQSVLENMIVGALLSVIVLILFLKDIRPTLVIACSIPLSVIFAVVLMYFSNISLNIISLSGLALGIGMLVDNSIVVIENIYRLRSEGYSIKKAAVEGAGGVTGAIIASTLTTVCVFVPIVFTEGITRQLFVDIALTITFTLTASLIVALTFVPMMAAGLLKNPKEVRHAFFEKVQQGYAKLLELALRFKPVVFIGVTVLLVTSALAAYSRGFSFMDMNMETDQLTVTVAAKEDEKLTFEELCERADEVTEKIAGIDGVETIGAIAGGDSALMSMGGSSDSVTMYLLLDENSSVTAGEITAQIAELTKDMDCQVDTDNSASDMSSFLGSGITVQIKGSDLGTLQELAGKVAGVVEAQEGTVDVDDGLDNTTQSYTIHVDKEKAAEYGMTTAQVFQLVYAKLASQTAVTAISAGVQDYEVYVRSEEQANVTLDDIKNLTFSYEDKMAQLSSTGSNGEKETDEKLSEDTKDTGDAKDIEDTEDTGDTGDTVKEIPLTEIATFEAGSSLNAVSRDSQTRYISVTAGVDDTHNVTLVANALMKELNKIDLPEGYSIEMTGEDEMIADAMQQLYLMLILAVVFIYLIMVAQFQSFLSPFIIMFTIPLAFTGGLFALFFTGNEISVVAMIGFVMLAGIIVNNGIVMVDYINQLRRGGMTKKEAILNSAKTRLRPILMTALTTILSMSTMALGLGDGSEMMQPMAIVTEGGLIYGTLLTLFVVPCIYDAFNREKNMVEEEL</sequence>
<organism evidence="4 5">
    <name type="scientific">Roseburia hominis (strain DSM 16839 / JCM 17582 / NCIMB 14029 / A2-183)</name>
    <dbReference type="NCBI Taxonomy" id="585394"/>
    <lineage>
        <taxon>Bacteria</taxon>
        <taxon>Bacillati</taxon>
        <taxon>Bacillota</taxon>
        <taxon>Clostridia</taxon>
        <taxon>Lachnospirales</taxon>
        <taxon>Lachnospiraceae</taxon>
        <taxon>Roseburia</taxon>
    </lineage>
</organism>
<feature type="transmembrane region" description="Helical" evidence="3">
    <location>
        <begin position="766"/>
        <end position="784"/>
    </location>
</feature>
<feature type="transmembrane region" description="Helical" evidence="3">
    <location>
        <begin position="1241"/>
        <end position="1260"/>
    </location>
</feature>
<dbReference type="Gene3D" id="3.30.70.1440">
    <property type="entry name" value="Multidrug efflux transporter AcrB pore domain"/>
    <property type="match status" value="1"/>
</dbReference>
<dbReference type="SUPFAM" id="SSF82693">
    <property type="entry name" value="Multidrug efflux transporter AcrB pore domain, PN1, PN2, PC1 and PC2 subdomains"/>
    <property type="match status" value="2"/>
</dbReference>
<dbReference type="BioCyc" id="RHOM585394:G1H02-692-MONOMER"/>
<accession>G2T209</accession>
<dbReference type="EMBL" id="CP003040">
    <property type="protein sequence ID" value="AEN95794.1"/>
    <property type="molecule type" value="Genomic_DNA"/>
</dbReference>
<feature type="transmembrane region" description="Helical" evidence="3">
    <location>
        <begin position="1169"/>
        <end position="1189"/>
    </location>
</feature>
<dbReference type="GeneID" id="93722530"/>
<reference evidence="4 5" key="1">
    <citation type="journal article" date="2015" name="Genome Announc.">
        <title>Complete genome sequence of the human gut symbiont Roseburia hominis.</title>
        <authorList>
            <person name="Travis A.J."/>
            <person name="Kelly D."/>
            <person name="Flint H.J."/>
            <person name="Aminov R.I."/>
        </authorList>
    </citation>
    <scope>NUCLEOTIDE SEQUENCE [LARGE SCALE GENOMIC DNA]</scope>
    <source>
        <strain evidence="5">DSM 16839 / JCM 17582 / NCIMB 14029 / A2-183</strain>
    </source>
</reference>
<dbReference type="Pfam" id="PF00873">
    <property type="entry name" value="ACR_tran"/>
    <property type="match status" value="2"/>
</dbReference>
<feature type="transmembrane region" description="Helical" evidence="3">
    <location>
        <begin position="1143"/>
        <end position="1162"/>
    </location>
</feature>
<feature type="transmembrane region" description="Helical" evidence="3">
    <location>
        <begin position="674"/>
        <end position="697"/>
    </location>
</feature>
<dbReference type="Gene3D" id="1.20.1640.10">
    <property type="entry name" value="Multidrug efflux transporter AcrB transmembrane domain"/>
    <property type="match status" value="4"/>
</dbReference>
<feature type="transmembrane region" description="Helical" evidence="3">
    <location>
        <begin position="575"/>
        <end position="599"/>
    </location>
</feature>
<feature type="transmembrane region" description="Helical" evidence="3">
    <location>
        <begin position="1195"/>
        <end position="1220"/>
    </location>
</feature>
<dbReference type="eggNOG" id="COG0841">
    <property type="taxonomic scope" value="Bacteria"/>
</dbReference>
<feature type="coiled-coil region" evidence="1">
    <location>
        <begin position="200"/>
        <end position="234"/>
    </location>
</feature>
<keyword evidence="3" id="KW-1133">Transmembrane helix</keyword>
<dbReference type="STRING" id="585394.RHOM_03360"/>
<evidence type="ECO:0000256" key="3">
    <source>
        <dbReference type="SAM" id="Phobius"/>
    </source>
</evidence>
<proteinExistence type="predicted"/>
<dbReference type="OrthoDB" id="9757876at2"/>
<gene>
    <name evidence="4" type="ordered locus">RHOM_03360</name>
</gene>
<dbReference type="Gene3D" id="3.30.70.1320">
    <property type="entry name" value="Multidrug efflux transporter AcrB pore domain like"/>
    <property type="match status" value="2"/>
</dbReference>
<feature type="transmembrane region" description="Helical" evidence="3">
    <location>
        <begin position="632"/>
        <end position="653"/>
    </location>
</feature>
<feature type="compositionally biased region" description="Basic and acidic residues" evidence="2">
    <location>
        <begin position="1030"/>
        <end position="1051"/>
    </location>
</feature>
<dbReference type="SUPFAM" id="SSF82714">
    <property type="entry name" value="Multidrug efflux transporter AcrB TolC docking domain, DN and DC subdomains"/>
    <property type="match status" value="2"/>
</dbReference>
<keyword evidence="1" id="KW-0175">Coiled coil</keyword>
<feature type="transmembrane region" description="Helical" evidence="3">
    <location>
        <begin position="1280"/>
        <end position="1298"/>
    </location>
</feature>
<protein>
    <submittedName>
        <fullName evidence="4">Acriflavin resistance protein</fullName>
    </submittedName>
</protein>
<evidence type="ECO:0000256" key="1">
    <source>
        <dbReference type="SAM" id="Coils"/>
    </source>
</evidence>
<feature type="coiled-coil region" evidence="1">
    <location>
        <begin position="373"/>
        <end position="432"/>
    </location>
</feature>
<dbReference type="KEGG" id="rho:RHOM_03360"/>
<dbReference type="SUPFAM" id="SSF82866">
    <property type="entry name" value="Multidrug efflux transporter AcrB transmembrane domain"/>
    <property type="match status" value="2"/>
</dbReference>
<dbReference type="InterPro" id="IPR001036">
    <property type="entry name" value="Acrflvin-R"/>
</dbReference>
<dbReference type="InterPro" id="IPR027463">
    <property type="entry name" value="AcrB_DN_DC_subdom"/>
</dbReference>
<feature type="region of interest" description="Disordered" evidence="2">
    <location>
        <begin position="1022"/>
        <end position="1063"/>
    </location>
</feature>
<dbReference type="PANTHER" id="PTHR32063">
    <property type="match status" value="1"/>
</dbReference>
<feature type="transmembrane region" description="Helical" evidence="3">
    <location>
        <begin position="606"/>
        <end position="626"/>
    </location>
</feature>
<evidence type="ECO:0000313" key="4">
    <source>
        <dbReference type="EMBL" id="AEN95794.1"/>
    </source>
</evidence>
<name>G2T209_ROSHA</name>
<dbReference type="GO" id="GO:0005886">
    <property type="term" value="C:plasma membrane"/>
    <property type="evidence" value="ECO:0007669"/>
    <property type="project" value="TreeGrafter"/>
</dbReference>
<keyword evidence="5" id="KW-1185">Reference proteome</keyword>
<dbReference type="GO" id="GO:0042910">
    <property type="term" value="F:xenobiotic transmembrane transporter activity"/>
    <property type="evidence" value="ECO:0007669"/>
    <property type="project" value="TreeGrafter"/>
</dbReference>
<dbReference type="Proteomes" id="UP000008178">
    <property type="component" value="Chromosome"/>
</dbReference>
<keyword evidence="3" id="KW-0472">Membrane</keyword>
<keyword evidence="3" id="KW-0812">Transmembrane</keyword>
<feature type="transmembrane region" description="Helical" evidence="3">
    <location>
        <begin position="12"/>
        <end position="31"/>
    </location>
</feature>
<dbReference type="RefSeq" id="WP_014078839.1">
    <property type="nucleotide sequence ID" value="NC_015977.1"/>
</dbReference>
<dbReference type="HOGENOM" id="CLU_002755_1_2_9"/>
<feature type="transmembrane region" description="Helical" evidence="3">
    <location>
        <begin position="709"/>
        <end position="736"/>
    </location>
</feature>